<name>A0A7W3JGN1_9MICO</name>
<organism evidence="2 4">
    <name type="scientific">Frigoribacterium faeni</name>
    <dbReference type="NCBI Taxonomy" id="145483"/>
    <lineage>
        <taxon>Bacteria</taxon>
        <taxon>Bacillati</taxon>
        <taxon>Actinomycetota</taxon>
        <taxon>Actinomycetes</taxon>
        <taxon>Micrococcales</taxon>
        <taxon>Microbacteriaceae</taxon>
        <taxon>Frigoribacterium</taxon>
    </lineage>
</organism>
<protein>
    <recommendedName>
        <fullName evidence="5">Bacteriophage protein</fullName>
    </recommendedName>
</protein>
<evidence type="ECO:0000313" key="2">
    <source>
        <dbReference type="EMBL" id="MBA8812425.1"/>
    </source>
</evidence>
<proteinExistence type="predicted"/>
<dbReference type="Proteomes" id="UP000522688">
    <property type="component" value="Unassembled WGS sequence"/>
</dbReference>
<comment type="caution">
    <text evidence="2">The sequence shown here is derived from an EMBL/GenBank/DDBJ whole genome shotgun (WGS) entry which is preliminary data.</text>
</comment>
<reference evidence="2 4" key="2">
    <citation type="submission" date="2020-07" db="EMBL/GenBank/DDBJ databases">
        <title>Sequencing the genomes of 1000 actinobacteria strains.</title>
        <authorList>
            <person name="Klenk H.-P."/>
        </authorList>
    </citation>
    <scope>NUCLEOTIDE SEQUENCE [LARGE SCALE GENOMIC DNA]</scope>
    <source>
        <strain evidence="2 4">DSM 10309</strain>
    </source>
</reference>
<evidence type="ECO:0000313" key="4">
    <source>
        <dbReference type="Proteomes" id="UP000522688"/>
    </source>
</evidence>
<gene>
    <name evidence="2" type="ORF">FB463_000649</name>
    <name evidence="1" type="ORF">FFA01_01670</name>
</gene>
<dbReference type="Proteomes" id="UP000321154">
    <property type="component" value="Unassembled WGS sequence"/>
</dbReference>
<evidence type="ECO:0000313" key="1">
    <source>
        <dbReference type="EMBL" id="GEK81858.1"/>
    </source>
</evidence>
<evidence type="ECO:0008006" key="5">
    <source>
        <dbReference type="Google" id="ProtNLM"/>
    </source>
</evidence>
<dbReference type="AlphaFoldDB" id="A0A7W3JGN1"/>
<dbReference type="OrthoDB" id="3268579at2"/>
<dbReference type="EMBL" id="BJUV01000001">
    <property type="protein sequence ID" value="GEK81858.1"/>
    <property type="molecule type" value="Genomic_DNA"/>
</dbReference>
<sequence>MITLDDLRSYVGITARDDADLERALTTGVALVDQYVGSAVVPVGVRDYSYLVAASEVFQRKSAPMGISQFATADGAPMRVNRDPLVSVYPLLQPFVGLGFA</sequence>
<reference evidence="1 3" key="1">
    <citation type="submission" date="2019-07" db="EMBL/GenBank/DDBJ databases">
        <title>Whole genome shotgun sequence of Frigoribacterium faeni NBRC 103066.</title>
        <authorList>
            <person name="Hosoyama A."/>
            <person name="Uohara A."/>
            <person name="Ohji S."/>
            <person name="Ichikawa N."/>
        </authorList>
    </citation>
    <scope>NUCLEOTIDE SEQUENCE [LARGE SCALE GENOMIC DNA]</scope>
    <source>
        <strain evidence="1 3">NBRC 103066</strain>
    </source>
</reference>
<accession>A0A7W3JGN1</accession>
<keyword evidence="3" id="KW-1185">Reference proteome</keyword>
<dbReference type="RefSeq" id="WP_146851969.1">
    <property type="nucleotide sequence ID" value="NZ_BAAAHR010000002.1"/>
</dbReference>
<dbReference type="EMBL" id="JACGWW010000001">
    <property type="protein sequence ID" value="MBA8812425.1"/>
    <property type="molecule type" value="Genomic_DNA"/>
</dbReference>
<evidence type="ECO:0000313" key="3">
    <source>
        <dbReference type="Proteomes" id="UP000321154"/>
    </source>
</evidence>